<comment type="caution">
    <text evidence="1">The sequence shown here is derived from an EMBL/GenBank/DDBJ whole genome shotgun (WGS) entry which is preliminary data.</text>
</comment>
<name>A0A9X6NJJ1_HYPEX</name>
<protein>
    <submittedName>
        <fullName evidence="1">Uncharacterized protein</fullName>
    </submittedName>
</protein>
<accession>A0A9X6NJJ1</accession>
<evidence type="ECO:0000313" key="2">
    <source>
        <dbReference type="Proteomes" id="UP000192578"/>
    </source>
</evidence>
<keyword evidence="2" id="KW-1185">Reference proteome</keyword>
<sequence length="120" mass="13427">MLTFEEGSTIASIEENAFDSLIYLRHITFEQDFDTSRIRHLDSELISISSIVIRNINGFENWLQLRLYLLTPKNGSEVFQVVGMGNNPILAGTVFIPVDCGTSKLIATNSDGPFLSLMEQ</sequence>
<evidence type="ECO:0000313" key="1">
    <source>
        <dbReference type="EMBL" id="OWA55225.1"/>
    </source>
</evidence>
<reference evidence="2" key="1">
    <citation type="submission" date="2017-01" db="EMBL/GenBank/DDBJ databases">
        <title>Comparative genomics of anhydrobiosis in the tardigrade Hypsibius dujardini.</title>
        <authorList>
            <person name="Yoshida Y."/>
            <person name="Koutsovoulos G."/>
            <person name="Laetsch D."/>
            <person name="Stevens L."/>
            <person name="Kumar S."/>
            <person name="Horikawa D."/>
            <person name="Ishino K."/>
            <person name="Komine S."/>
            <person name="Tomita M."/>
            <person name="Blaxter M."/>
            <person name="Arakawa K."/>
        </authorList>
    </citation>
    <scope>NUCLEOTIDE SEQUENCE [LARGE SCALE GENOMIC DNA]</scope>
    <source>
        <strain evidence="2">Z151</strain>
    </source>
</reference>
<proteinExistence type="predicted"/>
<gene>
    <name evidence="1" type="ORF">BV898_19613</name>
</gene>
<dbReference type="AlphaFoldDB" id="A0A9X6NJJ1"/>
<organism evidence="1 2">
    <name type="scientific">Hypsibius exemplaris</name>
    <name type="common">Freshwater tardigrade</name>
    <dbReference type="NCBI Taxonomy" id="2072580"/>
    <lineage>
        <taxon>Eukaryota</taxon>
        <taxon>Metazoa</taxon>
        <taxon>Ecdysozoa</taxon>
        <taxon>Tardigrada</taxon>
        <taxon>Eutardigrada</taxon>
        <taxon>Parachela</taxon>
        <taxon>Hypsibioidea</taxon>
        <taxon>Hypsibiidae</taxon>
        <taxon>Hypsibius</taxon>
    </lineage>
</organism>
<dbReference type="Proteomes" id="UP000192578">
    <property type="component" value="Unassembled WGS sequence"/>
</dbReference>
<dbReference type="EMBL" id="MTYJ01000590">
    <property type="protein sequence ID" value="OWA55225.1"/>
    <property type="molecule type" value="Genomic_DNA"/>
</dbReference>